<organism evidence="1 2">
    <name type="scientific">Polistes dominula</name>
    <name type="common">European paper wasp</name>
    <name type="synonym">Vespa dominula</name>
    <dbReference type="NCBI Taxonomy" id="743375"/>
    <lineage>
        <taxon>Eukaryota</taxon>
        <taxon>Metazoa</taxon>
        <taxon>Ecdysozoa</taxon>
        <taxon>Arthropoda</taxon>
        <taxon>Hexapoda</taxon>
        <taxon>Insecta</taxon>
        <taxon>Pterygota</taxon>
        <taxon>Neoptera</taxon>
        <taxon>Endopterygota</taxon>
        <taxon>Hymenoptera</taxon>
        <taxon>Apocrita</taxon>
        <taxon>Aculeata</taxon>
        <taxon>Vespoidea</taxon>
        <taxon>Vespidae</taxon>
        <taxon>Polistinae</taxon>
        <taxon>Polistini</taxon>
        <taxon>Polistes</taxon>
    </lineage>
</organism>
<sequence>MEPLLKKFKTTNDQKSEINDNISDVDKCEIKMDVNRVFNNDEKVIDSNDDVEKKEDSMFLTDEDSSFVFQPDNDISDMLEEIDFNGSLPTITERYFSTYYKVDVQKPGDDMCIRIHSNRICLISLAPSHNIFKNDKKILKVDYKVSDKLDRMLNKVSGKSKHGAQPMQVDSNICTILCSDKEKYTIKCCINGKLMEVNDVLLQCPETLKEPPHKGGYLALVMPNLKLLDAVKDTLLTSEEYKAIILSRSEVKTS</sequence>
<reference evidence="2" key="1">
    <citation type="submission" date="2025-08" db="UniProtKB">
        <authorList>
            <consortium name="RefSeq"/>
        </authorList>
    </citation>
    <scope>IDENTIFICATION</scope>
    <source>
        <tissue evidence="2">Whole body</tissue>
    </source>
</reference>
<evidence type="ECO:0000313" key="2">
    <source>
        <dbReference type="RefSeq" id="XP_015180834.1"/>
    </source>
</evidence>
<dbReference type="GeneID" id="107068679"/>
<dbReference type="Proteomes" id="UP000694924">
    <property type="component" value="Unplaced"/>
</dbReference>
<keyword evidence="1" id="KW-1185">Reference proteome</keyword>
<evidence type="ECO:0000313" key="1">
    <source>
        <dbReference type="Proteomes" id="UP000694924"/>
    </source>
</evidence>
<dbReference type="PANTHER" id="PTHR13651">
    <property type="entry name" value="PROTEIN ABITRAM"/>
    <property type="match status" value="1"/>
</dbReference>
<dbReference type="InterPro" id="IPR039169">
    <property type="entry name" value="Abitram"/>
</dbReference>
<dbReference type="PANTHER" id="PTHR13651:SF0">
    <property type="entry name" value="PROTEIN ABITRAM"/>
    <property type="match status" value="1"/>
</dbReference>
<gene>
    <name evidence="2" type="primary">LOC107068679</name>
</gene>
<accession>A0ABM1IKU7</accession>
<dbReference type="InterPro" id="IPR011053">
    <property type="entry name" value="Single_hybrid_motif"/>
</dbReference>
<protein>
    <submittedName>
        <fullName evidence="2">Protein Simiate</fullName>
    </submittedName>
</protein>
<proteinExistence type="predicted"/>
<dbReference type="RefSeq" id="XP_015180834.1">
    <property type="nucleotide sequence ID" value="XM_015325348.1"/>
</dbReference>
<dbReference type="Gene3D" id="2.40.50.100">
    <property type="match status" value="1"/>
</dbReference>
<name>A0ABM1IKU7_POLDO</name>
<dbReference type="SUPFAM" id="SSF51230">
    <property type="entry name" value="Single hybrid motif"/>
    <property type="match status" value="1"/>
</dbReference>